<dbReference type="GO" id="GO:0008270">
    <property type="term" value="F:zinc ion binding"/>
    <property type="evidence" value="ECO:0007669"/>
    <property type="project" value="UniProtKB-UniRule"/>
</dbReference>
<evidence type="ECO:0000256" key="8">
    <source>
        <dbReference type="SAM" id="MobiDB-lite"/>
    </source>
</evidence>
<dbReference type="InterPro" id="IPR051607">
    <property type="entry name" value="Metallo-dep_hydrolases"/>
</dbReference>
<dbReference type="SUPFAM" id="SSF51338">
    <property type="entry name" value="Composite domain of metallo-dependent hydrolases"/>
    <property type="match status" value="2"/>
</dbReference>
<evidence type="ECO:0000256" key="5">
    <source>
        <dbReference type="ARBA" id="ARBA00022801"/>
    </source>
</evidence>
<dbReference type="Gene3D" id="2.30.40.10">
    <property type="entry name" value="Urease, subunit C, domain 1"/>
    <property type="match status" value="1"/>
</dbReference>
<feature type="region of interest" description="Disordered" evidence="8">
    <location>
        <begin position="369"/>
        <end position="425"/>
    </location>
</feature>
<dbReference type="GO" id="GO:0006147">
    <property type="term" value="P:guanine catabolic process"/>
    <property type="evidence" value="ECO:0007669"/>
    <property type="project" value="UniProtKB-UniRule"/>
</dbReference>
<gene>
    <name evidence="10" type="ORF">M422DRAFT_274247</name>
</gene>
<keyword evidence="11" id="KW-1185">Reference proteome</keyword>
<keyword evidence="6 7" id="KW-0862">Zinc</keyword>
<dbReference type="NCBIfam" id="TIGR02967">
    <property type="entry name" value="guan_deamin"/>
    <property type="match status" value="1"/>
</dbReference>
<dbReference type="SUPFAM" id="SSF51556">
    <property type="entry name" value="Metallo-dependent hydrolases"/>
    <property type="match status" value="1"/>
</dbReference>
<comment type="cofactor">
    <cofactor evidence="7">
        <name>Zn(2+)</name>
        <dbReference type="ChEBI" id="CHEBI:29105"/>
    </cofactor>
    <text evidence="7">Binds 1 zinc ion per subunit.</text>
</comment>
<feature type="compositionally biased region" description="Basic and acidic residues" evidence="8">
    <location>
        <begin position="391"/>
        <end position="401"/>
    </location>
</feature>
<evidence type="ECO:0000256" key="6">
    <source>
        <dbReference type="ARBA" id="ARBA00022833"/>
    </source>
</evidence>
<feature type="compositionally biased region" description="Low complexity" evidence="8">
    <location>
        <begin position="378"/>
        <end position="390"/>
    </location>
</feature>
<dbReference type="InterPro" id="IPR014311">
    <property type="entry name" value="Guanine_deaminase"/>
</dbReference>
<dbReference type="Proteomes" id="UP000054279">
    <property type="component" value="Unassembled WGS sequence"/>
</dbReference>
<evidence type="ECO:0000259" key="9">
    <source>
        <dbReference type="Pfam" id="PF01979"/>
    </source>
</evidence>
<protein>
    <recommendedName>
        <fullName evidence="3 7">Guanine deaminase</fullName>
        <shortName evidence="7">Guanase</shortName>
        <ecNumber evidence="3 7">3.5.4.3</ecNumber>
    </recommendedName>
    <alternativeName>
        <fullName evidence="7">Guanine aminohydrolase</fullName>
    </alternativeName>
</protein>
<dbReference type="InterPro" id="IPR006680">
    <property type="entry name" value="Amidohydro-rel"/>
</dbReference>
<dbReference type="PANTHER" id="PTHR11271">
    <property type="entry name" value="GUANINE DEAMINASE"/>
    <property type="match status" value="1"/>
</dbReference>
<dbReference type="InterPro" id="IPR032466">
    <property type="entry name" value="Metal_Hydrolase"/>
</dbReference>
<dbReference type="EC" id="3.5.4.3" evidence="3 7"/>
<organism evidence="10 11">
    <name type="scientific">Sphaerobolus stellatus (strain SS14)</name>
    <dbReference type="NCBI Taxonomy" id="990650"/>
    <lineage>
        <taxon>Eukaryota</taxon>
        <taxon>Fungi</taxon>
        <taxon>Dikarya</taxon>
        <taxon>Basidiomycota</taxon>
        <taxon>Agaricomycotina</taxon>
        <taxon>Agaricomycetes</taxon>
        <taxon>Phallomycetidae</taxon>
        <taxon>Geastrales</taxon>
        <taxon>Sphaerobolaceae</taxon>
        <taxon>Sphaerobolus</taxon>
    </lineage>
</organism>
<accession>A0A0C9T7D2</accession>
<dbReference type="InterPro" id="IPR011059">
    <property type="entry name" value="Metal-dep_hydrolase_composite"/>
</dbReference>
<evidence type="ECO:0000256" key="3">
    <source>
        <dbReference type="ARBA" id="ARBA00012781"/>
    </source>
</evidence>
<name>A0A0C9T7D2_SPHS4</name>
<dbReference type="EMBL" id="KN837450">
    <property type="protein sequence ID" value="KIJ24883.1"/>
    <property type="molecule type" value="Genomic_DNA"/>
</dbReference>
<feature type="domain" description="Amidohydrolase-related" evidence="9">
    <location>
        <begin position="76"/>
        <end position="360"/>
    </location>
</feature>
<feature type="compositionally biased region" description="Low complexity" evidence="8">
    <location>
        <begin position="402"/>
        <end position="423"/>
    </location>
</feature>
<dbReference type="OrthoDB" id="194468at2759"/>
<evidence type="ECO:0000256" key="2">
    <source>
        <dbReference type="ARBA" id="ARBA00006745"/>
    </source>
</evidence>
<comment type="function">
    <text evidence="7">Catalyzes the hydrolytic deamination of guanine, producing xanthine and ammonia.</text>
</comment>
<dbReference type="GO" id="GO:0008892">
    <property type="term" value="F:guanine deaminase activity"/>
    <property type="evidence" value="ECO:0007669"/>
    <property type="project" value="UniProtKB-UniRule"/>
</dbReference>
<sequence length="535" mass="58080">MPAPPANSILRLFYGPIISPVTPRLAKYLPHALICIDNGTISWIEEDIKHEDELSKVLEAKDIVGCEVTRLRHGQFLMPGFIDTHTHAPQFPNLGRGGQYELLDWLDKLTFPTEAKFGNSKYATKVYRSVVKRLLDCGTTTCCYYSSAHVVGSRILADIVHASGQRAFIGLCNMDRHVPDTYLKGITHDDSLNDARESIEYTLSLKSPLIRPILTPRFAISCSGPLLQGLGDIISEYPEHALRIPVQTHLAENRNEIDFTASLFPDHESYTHIYESHGLLGPATILAHGCYLTEKELKLIKESGAGVSHCPTSNFHLNSGIAKVGEWLDAGVKVGLGTDVSGGFSPSMLTAIQHASIAAKVIAMQTPPVPAKSNGASGHTNGTNGHTNGHVNEETNGHDNNGETNGHTTNGHTNGHIHGINGHSESPLANKPLSIPSLLYLATLGGAQLVAIEDQTGSLDPGKAFDALLVDLRPETGNPNLWWDEHEEGEAGVDKDPVHELQDFLEKFFFCGDDRNIAEVYVQGRMVAGKNGQAV</sequence>
<comment type="pathway">
    <text evidence="1 7">Purine metabolism; guanine degradation; xanthine from guanine: step 1/1.</text>
</comment>
<keyword evidence="5 7" id="KW-0378">Hydrolase</keyword>
<dbReference type="Gene3D" id="3.20.20.140">
    <property type="entry name" value="Metal-dependent hydrolases"/>
    <property type="match status" value="1"/>
</dbReference>
<keyword evidence="4 7" id="KW-0479">Metal-binding</keyword>
<dbReference type="HOGENOM" id="CLU_012358_0_1_1"/>
<evidence type="ECO:0000313" key="11">
    <source>
        <dbReference type="Proteomes" id="UP000054279"/>
    </source>
</evidence>
<evidence type="ECO:0000256" key="1">
    <source>
        <dbReference type="ARBA" id="ARBA00004984"/>
    </source>
</evidence>
<reference evidence="10 11" key="1">
    <citation type="submission" date="2014-06" db="EMBL/GenBank/DDBJ databases">
        <title>Evolutionary Origins and Diversification of the Mycorrhizal Mutualists.</title>
        <authorList>
            <consortium name="DOE Joint Genome Institute"/>
            <consortium name="Mycorrhizal Genomics Consortium"/>
            <person name="Kohler A."/>
            <person name="Kuo A."/>
            <person name="Nagy L.G."/>
            <person name="Floudas D."/>
            <person name="Copeland A."/>
            <person name="Barry K.W."/>
            <person name="Cichocki N."/>
            <person name="Veneault-Fourrey C."/>
            <person name="LaButti K."/>
            <person name="Lindquist E.A."/>
            <person name="Lipzen A."/>
            <person name="Lundell T."/>
            <person name="Morin E."/>
            <person name="Murat C."/>
            <person name="Riley R."/>
            <person name="Ohm R."/>
            <person name="Sun H."/>
            <person name="Tunlid A."/>
            <person name="Henrissat B."/>
            <person name="Grigoriev I.V."/>
            <person name="Hibbett D.S."/>
            <person name="Martin F."/>
        </authorList>
    </citation>
    <scope>NUCLEOTIDE SEQUENCE [LARGE SCALE GENOMIC DNA]</scope>
    <source>
        <strain evidence="10 11">SS14</strain>
    </source>
</reference>
<comment type="catalytic activity">
    <reaction evidence="7">
        <text>guanine + H2O + H(+) = xanthine + NH4(+)</text>
        <dbReference type="Rhea" id="RHEA:14665"/>
        <dbReference type="ChEBI" id="CHEBI:15377"/>
        <dbReference type="ChEBI" id="CHEBI:15378"/>
        <dbReference type="ChEBI" id="CHEBI:16235"/>
        <dbReference type="ChEBI" id="CHEBI:17712"/>
        <dbReference type="ChEBI" id="CHEBI:28938"/>
        <dbReference type="EC" id="3.5.4.3"/>
    </reaction>
</comment>
<evidence type="ECO:0000256" key="4">
    <source>
        <dbReference type="ARBA" id="ARBA00022723"/>
    </source>
</evidence>
<comment type="similarity">
    <text evidence="2 7">Belongs to the metallo-dependent hydrolases superfamily. ATZ/TRZ family.</text>
</comment>
<feature type="domain" description="Amidohydrolase-related" evidence="9">
    <location>
        <begin position="433"/>
        <end position="527"/>
    </location>
</feature>
<dbReference type="GO" id="GO:0005829">
    <property type="term" value="C:cytosol"/>
    <property type="evidence" value="ECO:0007669"/>
    <property type="project" value="TreeGrafter"/>
</dbReference>
<dbReference type="UniPathway" id="UPA00603">
    <property type="reaction ID" value="UER00660"/>
</dbReference>
<dbReference type="Pfam" id="PF01979">
    <property type="entry name" value="Amidohydro_1"/>
    <property type="match status" value="2"/>
</dbReference>
<evidence type="ECO:0000256" key="7">
    <source>
        <dbReference type="RuleBase" id="RU366009"/>
    </source>
</evidence>
<proteinExistence type="inferred from homology"/>
<evidence type="ECO:0000313" key="10">
    <source>
        <dbReference type="EMBL" id="KIJ24883.1"/>
    </source>
</evidence>
<dbReference type="AlphaFoldDB" id="A0A0C9T7D2"/>
<dbReference type="PANTHER" id="PTHR11271:SF6">
    <property type="entry name" value="GUANINE DEAMINASE"/>
    <property type="match status" value="1"/>
</dbReference>